<keyword evidence="1" id="KW-1133">Transmembrane helix</keyword>
<proteinExistence type="predicted"/>
<comment type="caution">
    <text evidence="2">The sequence shown here is derived from an EMBL/GenBank/DDBJ whole genome shotgun (WGS) entry which is preliminary data.</text>
</comment>
<evidence type="ECO:0000313" key="2">
    <source>
        <dbReference type="EMBL" id="CAE7264757.1"/>
    </source>
</evidence>
<accession>A0A812MFW9</accession>
<dbReference type="EMBL" id="CAJNIZ010008155">
    <property type="protein sequence ID" value="CAE7264757.1"/>
    <property type="molecule type" value="Genomic_DNA"/>
</dbReference>
<protein>
    <submittedName>
        <fullName evidence="2">Uncharacterized protein</fullName>
    </submittedName>
</protein>
<dbReference type="OrthoDB" id="469772at2759"/>
<reference evidence="2" key="1">
    <citation type="submission" date="2021-02" db="EMBL/GenBank/DDBJ databases">
        <authorList>
            <person name="Dougan E. K."/>
            <person name="Rhodes N."/>
            <person name="Thang M."/>
            <person name="Chan C."/>
        </authorList>
    </citation>
    <scope>NUCLEOTIDE SEQUENCE</scope>
</reference>
<keyword evidence="1" id="KW-0812">Transmembrane</keyword>
<organism evidence="2 3">
    <name type="scientific">Symbiodinium pilosum</name>
    <name type="common">Dinoflagellate</name>
    <dbReference type="NCBI Taxonomy" id="2952"/>
    <lineage>
        <taxon>Eukaryota</taxon>
        <taxon>Sar</taxon>
        <taxon>Alveolata</taxon>
        <taxon>Dinophyceae</taxon>
        <taxon>Suessiales</taxon>
        <taxon>Symbiodiniaceae</taxon>
        <taxon>Symbiodinium</taxon>
    </lineage>
</organism>
<dbReference type="Proteomes" id="UP000649617">
    <property type="component" value="Unassembled WGS sequence"/>
</dbReference>
<dbReference type="AlphaFoldDB" id="A0A812MFW9"/>
<gene>
    <name evidence="2" type="ORF">SPIL2461_LOCUS5671</name>
</gene>
<keyword evidence="3" id="KW-1185">Reference proteome</keyword>
<evidence type="ECO:0000256" key="1">
    <source>
        <dbReference type="SAM" id="Phobius"/>
    </source>
</evidence>
<feature type="non-terminal residue" evidence="2">
    <location>
        <position position="1"/>
    </location>
</feature>
<feature type="transmembrane region" description="Helical" evidence="1">
    <location>
        <begin position="34"/>
        <end position="55"/>
    </location>
</feature>
<keyword evidence="1" id="KW-0472">Membrane</keyword>
<sequence>EKEKRREFATQVSRDVAVWMVLAFATSGTEFAQYVIYAGAGSVAFAVCYQIYCALQKSGS</sequence>
<name>A0A812MFW9_SYMPI</name>
<evidence type="ECO:0000313" key="3">
    <source>
        <dbReference type="Proteomes" id="UP000649617"/>
    </source>
</evidence>